<evidence type="ECO:0000256" key="6">
    <source>
        <dbReference type="ARBA" id="ARBA00025185"/>
    </source>
</evidence>
<sequence length="218" mass="24962">MPSESKENYLKMLFYLNQKSPNIALTELSNALQVAKPSASEMIKKLEKDGFVASEKYKPIKLTNKGKKAAASIIRKHRLSEMFLSKFMQFGWEEVHGIAEEIEHISSEIFFDQMDKLLGFPSTDPHGSPIPDKDGNILKRNYKKLSEFPEKSTVILKGLKNSSSDFLNYLNKKDIQLNTKIFIDKIEPYDLSFTVSYKDRKMEVLSLAICEKLLVISE</sequence>
<dbReference type="InterPro" id="IPR038157">
    <property type="entry name" value="FeoA_core_dom"/>
</dbReference>
<keyword evidence="4" id="KW-0238">DNA-binding</keyword>
<dbReference type="GO" id="GO:0003677">
    <property type="term" value="F:DNA binding"/>
    <property type="evidence" value="ECO:0007669"/>
    <property type="project" value="UniProtKB-KW"/>
</dbReference>
<dbReference type="EMBL" id="UNSC01000005">
    <property type="protein sequence ID" value="SZD73475.1"/>
    <property type="molecule type" value="Genomic_DNA"/>
</dbReference>
<organism evidence="8 9">
    <name type="scientific">Candidatus Ornithobacterium hominis</name>
    <dbReference type="NCBI Taxonomy" id="2497989"/>
    <lineage>
        <taxon>Bacteria</taxon>
        <taxon>Pseudomonadati</taxon>
        <taxon>Bacteroidota</taxon>
        <taxon>Flavobacteriia</taxon>
        <taxon>Flavobacteriales</taxon>
        <taxon>Weeksellaceae</taxon>
        <taxon>Ornithobacterium</taxon>
    </lineage>
</organism>
<dbReference type="OrthoDB" id="9791355at2"/>
<dbReference type="Pfam" id="PF02742">
    <property type="entry name" value="Fe_dep_repr_C"/>
    <property type="match status" value="1"/>
</dbReference>
<feature type="domain" description="HTH dtxR-type" evidence="7">
    <location>
        <begin position="1"/>
        <end position="63"/>
    </location>
</feature>
<dbReference type="Gene3D" id="1.10.10.10">
    <property type="entry name" value="Winged helix-like DNA-binding domain superfamily/Winged helix DNA-binding domain"/>
    <property type="match status" value="1"/>
</dbReference>
<dbReference type="GO" id="GO:0003700">
    <property type="term" value="F:DNA-binding transcription factor activity"/>
    <property type="evidence" value="ECO:0007669"/>
    <property type="project" value="InterPro"/>
</dbReference>
<keyword evidence="5" id="KW-0804">Transcription</keyword>
<dbReference type="Proteomes" id="UP000262142">
    <property type="component" value="Unassembled WGS sequence"/>
</dbReference>
<evidence type="ECO:0000256" key="4">
    <source>
        <dbReference type="ARBA" id="ARBA00023125"/>
    </source>
</evidence>
<evidence type="ECO:0000313" key="9">
    <source>
        <dbReference type="Proteomes" id="UP000262142"/>
    </source>
</evidence>
<dbReference type="SUPFAM" id="SSF46785">
    <property type="entry name" value="Winged helix' DNA-binding domain"/>
    <property type="match status" value="1"/>
</dbReference>
<dbReference type="GO" id="GO:0046983">
    <property type="term" value="F:protein dimerization activity"/>
    <property type="evidence" value="ECO:0007669"/>
    <property type="project" value="InterPro"/>
</dbReference>
<reference evidence="8 9" key="1">
    <citation type="submission" date="2018-09" db="EMBL/GenBank/DDBJ databases">
        <authorList>
            <consortium name="Pathogen Informatics"/>
        </authorList>
    </citation>
    <scope>NUCLEOTIDE SEQUENCE [LARGE SCALE GENOMIC DNA]</scope>
    <source>
        <strain evidence="8 9">OH-22767</strain>
    </source>
</reference>
<evidence type="ECO:0000313" key="8">
    <source>
        <dbReference type="EMBL" id="SZD73475.1"/>
    </source>
</evidence>
<dbReference type="PROSITE" id="PS50944">
    <property type="entry name" value="HTH_DTXR"/>
    <property type="match status" value="1"/>
</dbReference>
<dbReference type="GO" id="GO:0046914">
    <property type="term" value="F:transition metal ion binding"/>
    <property type="evidence" value="ECO:0007669"/>
    <property type="project" value="InterPro"/>
</dbReference>
<dbReference type="InterPro" id="IPR001367">
    <property type="entry name" value="Fe_dep_repressor"/>
</dbReference>
<evidence type="ECO:0000256" key="1">
    <source>
        <dbReference type="ARBA" id="ARBA00007871"/>
    </source>
</evidence>
<dbReference type="InterPro" id="IPR036390">
    <property type="entry name" value="WH_DNA-bd_sf"/>
</dbReference>
<dbReference type="InterPro" id="IPR022689">
    <property type="entry name" value="Iron_dep_repressor"/>
</dbReference>
<name>A0A383U0W1_9FLAO</name>
<proteinExistence type="inferred from homology"/>
<comment type="function">
    <text evidence="6">In the presence of manganese, represses expression of mntH and mntS. Up-regulates expression of mntP.</text>
</comment>
<evidence type="ECO:0000256" key="3">
    <source>
        <dbReference type="ARBA" id="ARBA00023015"/>
    </source>
</evidence>
<keyword evidence="3" id="KW-0805">Transcription regulation</keyword>
<dbReference type="Gene3D" id="2.30.30.90">
    <property type="match status" value="1"/>
</dbReference>
<dbReference type="AlphaFoldDB" id="A0A383U0W1"/>
<dbReference type="PANTHER" id="PTHR33238">
    <property type="entry name" value="IRON (METAL) DEPENDENT REPRESSOR, DTXR FAMILY"/>
    <property type="match status" value="1"/>
</dbReference>
<dbReference type="InterPro" id="IPR036388">
    <property type="entry name" value="WH-like_DNA-bd_sf"/>
</dbReference>
<comment type="similarity">
    <text evidence="1">Belongs to the DtxR/MntR family.</text>
</comment>
<dbReference type="InterPro" id="IPR050536">
    <property type="entry name" value="DtxR_MntR_Metal-Reg"/>
</dbReference>
<dbReference type="RefSeq" id="WP_119059534.1">
    <property type="nucleotide sequence ID" value="NZ_UNSC01000005.1"/>
</dbReference>
<evidence type="ECO:0000259" key="7">
    <source>
        <dbReference type="PROSITE" id="PS50944"/>
    </source>
</evidence>
<dbReference type="Gene3D" id="1.10.60.10">
    <property type="entry name" value="Iron dependent repressor, metal binding and dimerisation domain"/>
    <property type="match status" value="1"/>
</dbReference>
<evidence type="ECO:0000256" key="2">
    <source>
        <dbReference type="ARBA" id="ARBA00022386"/>
    </source>
</evidence>
<accession>A0A383U0W1</accession>
<dbReference type="InterPro" id="IPR000835">
    <property type="entry name" value="HTH_MarR-typ"/>
</dbReference>
<gene>
    <name evidence="8" type="primary">ideR</name>
    <name evidence="8" type="ORF">SAMEA104719789_01288</name>
</gene>
<dbReference type="SMART" id="SM00529">
    <property type="entry name" value="HTH_DTXR"/>
    <property type="match status" value="1"/>
</dbReference>
<keyword evidence="9" id="KW-1185">Reference proteome</keyword>
<dbReference type="InterPro" id="IPR022687">
    <property type="entry name" value="HTH_DTXR"/>
</dbReference>
<dbReference type="InterPro" id="IPR036421">
    <property type="entry name" value="Fe_dep_repressor_sf"/>
</dbReference>
<dbReference type="SMART" id="SM00347">
    <property type="entry name" value="HTH_MARR"/>
    <property type="match status" value="1"/>
</dbReference>
<dbReference type="Pfam" id="PF01325">
    <property type="entry name" value="Fe_dep_repress"/>
    <property type="match status" value="1"/>
</dbReference>
<protein>
    <recommendedName>
        <fullName evidence="2">Transcriptional regulator MntR</fullName>
    </recommendedName>
</protein>
<evidence type="ECO:0000256" key="5">
    <source>
        <dbReference type="ARBA" id="ARBA00023163"/>
    </source>
</evidence>
<dbReference type="PANTHER" id="PTHR33238:SF7">
    <property type="entry name" value="IRON-DEPENDENT TRANSCRIPTIONAL REGULATOR"/>
    <property type="match status" value="1"/>
</dbReference>
<dbReference type="SUPFAM" id="SSF47979">
    <property type="entry name" value="Iron-dependent repressor protein, dimerization domain"/>
    <property type="match status" value="1"/>
</dbReference>